<dbReference type="AlphaFoldDB" id="A0AAQ4E850"/>
<protein>
    <submittedName>
        <fullName evidence="2">Uncharacterized protein</fullName>
    </submittedName>
</protein>
<evidence type="ECO:0000256" key="1">
    <source>
        <dbReference type="SAM" id="MobiDB-lite"/>
    </source>
</evidence>
<comment type="caution">
    <text evidence="2">The sequence shown here is derived from an EMBL/GenBank/DDBJ whole genome shotgun (WGS) entry which is preliminary data.</text>
</comment>
<evidence type="ECO:0000313" key="2">
    <source>
        <dbReference type="EMBL" id="KAK8770911.1"/>
    </source>
</evidence>
<evidence type="ECO:0000313" key="3">
    <source>
        <dbReference type="Proteomes" id="UP001321473"/>
    </source>
</evidence>
<accession>A0AAQ4E850</accession>
<proteinExistence type="predicted"/>
<reference evidence="2 3" key="1">
    <citation type="journal article" date="2023" name="Arcadia Sci">
        <title>De novo assembly of a long-read Amblyomma americanum tick genome.</title>
        <authorList>
            <person name="Chou S."/>
            <person name="Poskanzer K.E."/>
            <person name="Rollins M."/>
            <person name="Thuy-Boun P.S."/>
        </authorList>
    </citation>
    <scope>NUCLEOTIDE SEQUENCE [LARGE SCALE GENOMIC DNA]</scope>
    <source>
        <strain evidence="2">F_SG_1</strain>
        <tissue evidence="2">Salivary glands</tissue>
    </source>
</reference>
<dbReference type="Proteomes" id="UP001321473">
    <property type="component" value="Unassembled WGS sequence"/>
</dbReference>
<organism evidence="2 3">
    <name type="scientific">Amblyomma americanum</name>
    <name type="common">Lone star tick</name>
    <dbReference type="NCBI Taxonomy" id="6943"/>
    <lineage>
        <taxon>Eukaryota</taxon>
        <taxon>Metazoa</taxon>
        <taxon>Ecdysozoa</taxon>
        <taxon>Arthropoda</taxon>
        <taxon>Chelicerata</taxon>
        <taxon>Arachnida</taxon>
        <taxon>Acari</taxon>
        <taxon>Parasitiformes</taxon>
        <taxon>Ixodida</taxon>
        <taxon>Ixodoidea</taxon>
        <taxon>Ixodidae</taxon>
        <taxon>Amblyomminae</taxon>
        <taxon>Amblyomma</taxon>
    </lineage>
</organism>
<keyword evidence="3" id="KW-1185">Reference proteome</keyword>
<name>A0AAQ4E850_AMBAM</name>
<feature type="region of interest" description="Disordered" evidence="1">
    <location>
        <begin position="131"/>
        <end position="188"/>
    </location>
</feature>
<gene>
    <name evidence="2" type="ORF">V5799_025844</name>
</gene>
<sequence length="253" mass="26907">MNDEDLCEAAIERSSGEGTESFSRGLAFIYKTKASAATPPKRPVRFLGPLSSRNIVVLPESSVAICLPEGTSRDDLWTAASGTSLRQSFAAGGSGLRHRHLFLASTLEDPTFESIYNAILLPQLVAQEASGESGDVPSSRPARSTSSSRAVSFDNSPTVMPLEPPPDPFAPCDASKEPASPPPIIRPRRRSSVCLSSSGSLVQEMTEAAELRAVLGSRHALRRRPSVLPDPESAYDCNGSAESPVLEAADLSW</sequence>
<feature type="compositionally biased region" description="Low complexity" evidence="1">
    <location>
        <begin position="136"/>
        <end position="152"/>
    </location>
</feature>
<dbReference type="EMBL" id="JARKHS020020403">
    <property type="protein sequence ID" value="KAK8770911.1"/>
    <property type="molecule type" value="Genomic_DNA"/>
</dbReference>